<feature type="region of interest" description="Disordered" evidence="1">
    <location>
        <begin position="1"/>
        <end position="46"/>
    </location>
</feature>
<protein>
    <recommendedName>
        <fullName evidence="4">HEXXH motif domain-containing protein</fullName>
    </recommendedName>
</protein>
<sequence length="413" mass="42969">MRRRPAGAPVPGGRGVRPAVGVLPRPGAVDRPRAVPGGRGPRGAGVSAAPFRLTAAEFTALARGGGGPAVRVLRAARRSRTLLMIRSIAAAPAARPAYELLREVRRVAPAAVDRVLDHPSVGAWATRAALGRGRPEDLAFTAAAAAVRGGVPVELEFPPAEVFALPSLGVGVGVGLEPLPEVAFGPAVFQVDVWAGGGVPAELPVDTAVDLPRLRERVGAAWELLARHDPEVAAEVAEVVRVLTPMPSSPAGTSSATLADAYGCVFLSPAPDAETVAVTLAHEAQHSKLAALTDLFALVEPDRRAVFYAPWREDPRPAAGLLHGVYAHLGVARFWRGRPGGEVEYARWRSAALEVAETLLGSGALTAVGVRFVGEVAGVLREWCAEPLPAEALAEAAAEAASHRARWEAAHRG</sequence>
<keyword evidence="3" id="KW-1185">Reference proteome</keyword>
<dbReference type="KEGG" id="ssyi:EKG83_36390"/>
<reference evidence="3" key="1">
    <citation type="journal article" date="2021" name="Curr. Microbiol.">
        <title>Complete genome of nocamycin-producing strain Saccharothrix syringae NRRL B-16468 reveals the biosynthetic potential for secondary metabolites.</title>
        <authorList>
            <person name="Mo X."/>
            <person name="Yang S."/>
        </authorList>
    </citation>
    <scope>NUCLEOTIDE SEQUENCE [LARGE SCALE GENOMIC DNA]</scope>
    <source>
        <strain evidence="3">ATCC 51364 / DSM 43886 / JCM 6844 / KCTC 9398 / NBRC 14523 / NRRL B-16468 / INA 2240</strain>
    </source>
</reference>
<dbReference type="NCBIfam" id="TIGR04267">
    <property type="entry name" value="mod_HExxH"/>
    <property type="match status" value="1"/>
</dbReference>
<organism evidence="2 3">
    <name type="scientific">Saccharothrix syringae</name>
    <name type="common">Nocardiopsis syringae</name>
    <dbReference type="NCBI Taxonomy" id="103733"/>
    <lineage>
        <taxon>Bacteria</taxon>
        <taxon>Bacillati</taxon>
        <taxon>Actinomycetota</taxon>
        <taxon>Actinomycetes</taxon>
        <taxon>Pseudonocardiales</taxon>
        <taxon>Pseudonocardiaceae</taxon>
        <taxon>Saccharothrix</taxon>
    </lineage>
</organism>
<evidence type="ECO:0000313" key="3">
    <source>
        <dbReference type="Proteomes" id="UP000325787"/>
    </source>
</evidence>
<accession>A0A5Q0H860</accession>
<evidence type="ECO:0008006" key="4">
    <source>
        <dbReference type="Google" id="ProtNLM"/>
    </source>
</evidence>
<dbReference type="EMBL" id="CP034550">
    <property type="protein sequence ID" value="QFZ22164.1"/>
    <property type="molecule type" value="Genomic_DNA"/>
</dbReference>
<evidence type="ECO:0000313" key="2">
    <source>
        <dbReference type="EMBL" id="QFZ22164.1"/>
    </source>
</evidence>
<dbReference type="InterPro" id="IPR026337">
    <property type="entry name" value="AKG_HExxH"/>
</dbReference>
<name>A0A5Q0H860_SACSY</name>
<evidence type="ECO:0000256" key="1">
    <source>
        <dbReference type="SAM" id="MobiDB-lite"/>
    </source>
</evidence>
<proteinExistence type="predicted"/>
<feature type="compositionally biased region" description="Low complexity" evidence="1">
    <location>
        <begin position="16"/>
        <end position="27"/>
    </location>
</feature>
<dbReference type="AlphaFoldDB" id="A0A5Q0H860"/>
<gene>
    <name evidence="2" type="ORF">EKG83_36390</name>
</gene>
<dbReference type="Proteomes" id="UP000325787">
    <property type="component" value="Chromosome"/>
</dbReference>
<dbReference type="OrthoDB" id="796761at2"/>